<proteinExistence type="predicted"/>
<name>A0A4R5Y2B9_KOCRO</name>
<dbReference type="Pfam" id="PF12728">
    <property type="entry name" value="HTH_17"/>
    <property type="match status" value="1"/>
</dbReference>
<dbReference type="AlphaFoldDB" id="A0A4R5Y2B9"/>
<dbReference type="InterPro" id="IPR009061">
    <property type="entry name" value="DNA-bd_dom_put_sf"/>
</dbReference>
<gene>
    <name evidence="2" type="ORF">E2R59_16880</name>
</gene>
<dbReference type="Gene3D" id="1.10.10.10">
    <property type="entry name" value="Winged helix-like DNA-binding domain superfamily/Winged helix DNA-binding domain"/>
    <property type="match status" value="1"/>
</dbReference>
<evidence type="ECO:0000313" key="3">
    <source>
        <dbReference type="Proteomes" id="UP000295163"/>
    </source>
</evidence>
<sequence length="59" mass="6484">MSTAALADYLDVSTRTVVRWRESLSGPPFVRAGTAIRYRPADVEKWLSASTMTPLRSAA</sequence>
<reference evidence="2 3" key="1">
    <citation type="submission" date="2019-03" db="EMBL/GenBank/DDBJ databases">
        <title>Genome Sequencing and Assembly of Various Microbes Isolated from Partially Reclaimed Soil and Acid Mine Drainage (AMD) Site.</title>
        <authorList>
            <person name="Steinbock B."/>
            <person name="Bechtold R."/>
            <person name="Sevigny J.L."/>
            <person name="Thomas D."/>
            <person name="Cuthill L.R."/>
            <person name="Aveiro Johannsen E.J."/>
            <person name="Thomas K."/>
            <person name="Ghosh A."/>
        </authorList>
    </citation>
    <scope>NUCLEOTIDE SEQUENCE [LARGE SCALE GENOMIC DNA]</scope>
    <source>
        <strain evidence="2 3">S-A3</strain>
    </source>
</reference>
<accession>A0A4R5Y2B9</accession>
<evidence type="ECO:0000259" key="1">
    <source>
        <dbReference type="Pfam" id="PF12728"/>
    </source>
</evidence>
<dbReference type="InterPro" id="IPR041657">
    <property type="entry name" value="HTH_17"/>
</dbReference>
<dbReference type="EMBL" id="SMZT01000010">
    <property type="protein sequence ID" value="TDL38589.1"/>
    <property type="molecule type" value="Genomic_DNA"/>
</dbReference>
<protein>
    <submittedName>
        <fullName evidence="2">DNA-binding protein</fullName>
    </submittedName>
</protein>
<dbReference type="GO" id="GO:0003677">
    <property type="term" value="F:DNA binding"/>
    <property type="evidence" value="ECO:0007669"/>
    <property type="project" value="UniProtKB-KW"/>
</dbReference>
<dbReference type="InterPro" id="IPR036388">
    <property type="entry name" value="WH-like_DNA-bd_sf"/>
</dbReference>
<feature type="domain" description="Helix-turn-helix" evidence="1">
    <location>
        <begin position="1"/>
        <end position="49"/>
    </location>
</feature>
<evidence type="ECO:0000313" key="2">
    <source>
        <dbReference type="EMBL" id="TDL38589.1"/>
    </source>
</evidence>
<keyword evidence="2" id="KW-0238">DNA-binding</keyword>
<comment type="caution">
    <text evidence="2">The sequence shown here is derived from an EMBL/GenBank/DDBJ whole genome shotgun (WGS) entry which is preliminary data.</text>
</comment>
<dbReference type="SUPFAM" id="SSF46955">
    <property type="entry name" value="Putative DNA-binding domain"/>
    <property type="match status" value="1"/>
</dbReference>
<dbReference type="Proteomes" id="UP000295163">
    <property type="component" value="Unassembled WGS sequence"/>
</dbReference>
<organism evidence="2 3">
    <name type="scientific">Kocuria rosea</name>
    <name type="common">Deinococcus erythromyxa</name>
    <name type="synonym">Micrococcus rubens</name>
    <dbReference type="NCBI Taxonomy" id="1275"/>
    <lineage>
        <taxon>Bacteria</taxon>
        <taxon>Bacillati</taxon>
        <taxon>Actinomycetota</taxon>
        <taxon>Actinomycetes</taxon>
        <taxon>Micrococcales</taxon>
        <taxon>Micrococcaceae</taxon>
        <taxon>Kocuria</taxon>
    </lineage>
</organism>